<sequence length="1323" mass="152119">MKEFSKVHFVTVFLGIFWQPASTSTSQFSNQFDNGTSISSSLKDVKFFDVTRRVNELLKRRDETFVTDATFLIKKAMELSPNLIYGLHDGIDFELISNVTNLINKIHLDHIFDNVTAKPTITFLKIGLAKSDIAKLSSQFANHTLQPPHRLMLLEKIARLPPFEDTPCVYNGSSSSLSSNSERLTEEFKVEILRKYGSQVVFGIDLLPQAMNCPQTPDYLQSPHTKNVVLTFIMQMTYFYQRFLEQVMQQFNYVSYLVSKFNPDAQILLRIAIPIWVGDVTLENHLENQILLAEYAIKTANALTGPVGVIIDFFNLKFEPAYVNIMKRKECSFMNDDKFSELLIEKLLRDSDNDEEGGMLGVAFDHYEVDNDILMSIGPIFNPMKLTSDFKSAELRTKLPVMSRKFKNILMSYGTLKKLVELKEENGTIYQPPIFSNTVDIILLYEDSLANEDAFIKTLSNLVTINEQYQEGAKITAFVLNDVELINGSRWDVIRNLTEGVRNENNSKIEFGLSIPLGNILDSSKEDIINVAGTNFHLCNAVFQPCDILIWKFTINPFSFQFDRNSLDRKYKEVESTLRFVMMLRSYVMELAHPEFQVIIHFEWHRIPGTKKELIIYCDSDLERNLNVINGMVMWALINKIPVISMTAFQDMMRFGWWRNLLWAQTTYEPDSLLYIDRNEVPCITEDKRPITSEIKFNLDSTGISMYFNLKNDSKTQIDQKSFKTMLRFVAKKFQIIDLIFNPNVPASDLLDDINSTLSTARALPEVEESEKHPGLKLYFTIPFSSFEKEAENSTSVNWQTNKLYSIIKQSPKSKVSFEGFTITNVSSPSIATAEKLMSNVRAEGVPVGYFLKDCMLIKEKTLPEYEQHLVTLSNYAICDKESNYTIESTFLDYYFRVLLTIKRRFTHYFPKTELIFRIKMSTPRTLNDGDKEFDEKYLRFWHDFNKFANAQKIRYFLSPAFDKQYGEARGWWKVDDYSDLSNKSVYYERESEFLGRETWRPEDKSVVIPNTSVFMILSVTLFTLLTISFLAFTVVLVLVKRRQNLLRLEEADEFFNGSSSTSSSGSQTSLDILSPYMLAGVNVFLKEKYDMRFEIPKKEIEFGSPRKILGEGNFGAVYEAVCRGNLVAVKVPHPRSDKETFKSMLAEVKIMSCMGAHVNVLNLLGAHTGEIRTGKLYIITELCKNGSLQNYLRGLKDKLRAAARNSIPENSGDVPVDSSQDESSNYSINNIIYELWQFSQEIASGMDYIGGVLPYPGLEWSSTFVDELILDLRMGKPQYSSDEIYNEILKTWKEDPEERPTFTELAETFRRLRITEYDGIAN</sequence>
<keyword evidence="2" id="KW-0547">Nucleotide-binding</keyword>
<dbReference type="InterPro" id="IPR000719">
    <property type="entry name" value="Prot_kinase_dom"/>
</dbReference>
<dbReference type="PANTHER" id="PTHR24416:SF600">
    <property type="entry name" value="PDGF- AND VEGF-RECEPTOR RELATED, ISOFORM J"/>
    <property type="match status" value="1"/>
</dbReference>
<evidence type="ECO:0000259" key="5">
    <source>
        <dbReference type="PROSITE" id="PS50011"/>
    </source>
</evidence>
<feature type="domain" description="Protein kinase" evidence="5">
    <location>
        <begin position="1104"/>
        <end position="1323"/>
    </location>
</feature>
<evidence type="ECO:0000256" key="3">
    <source>
        <dbReference type="SAM" id="Phobius"/>
    </source>
</evidence>
<reference evidence="6 7" key="1">
    <citation type="submission" date="2024-08" db="EMBL/GenBank/DDBJ databases">
        <authorList>
            <person name="Cucini C."/>
            <person name="Frati F."/>
        </authorList>
    </citation>
    <scope>NUCLEOTIDE SEQUENCE [LARGE SCALE GENOMIC DNA]</scope>
</reference>
<feature type="signal peptide" evidence="4">
    <location>
        <begin position="1"/>
        <end position="23"/>
    </location>
</feature>
<evidence type="ECO:0000256" key="1">
    <source>
        <dbReference type="ARBA" id="ARBA00004167"/>
    </source>
</evidence>
<keyword evidence="3" id="KW-0812">Transmembrane</keyword>
<proteinExistence type="predicted"/>
<dbReference type="InterPro" id="IPR011009">
    <property type="entry name" value="Kinase-like_dom_sf"/>
</dbReference>
<keyword evidence="3" id="KW-0472">Membrane</keyword>
<evidence type="ECO:0000256" key="2">
    <source>
        <dbReference type="PROSITE-ProRule" id="PRU10141"/>
    </source>
</evidence>
<organism evidence="6 7">
    <name type="scientific">Orchesella dallaii</name>
    <dbReference type="NCBI Taxonomy" id="48710"/>
    <lineage>
        <taxon>Eukaryota</taxon>
        <taxon>Metazoa</taxon>
        <taxon>Ecdysozoa</taxon>
        <taxon>Arthropoda</taxon>
        <taxon>Hexapoda</taxon>
        <taxon>Collembola</taxon>
        <taxon>Entomobryomorpha</taxon>
        <taxon>Entomobryoidea</taxon>
        <taxon>Orchesellidae</taxon>
        <taxon>Orchesellinae</taxon>
        <taxon>Orchesella</taxon>
    </lineage>
</organism>
<name>A0ABP1R309_9HEXA</name>
<dbReference type="InterPro" id="IPR017441">
    <property type="entry name" value="Protein_kinase_ATP_BS"/>
</dbReference>
<accession>A0ABP1R309</accession>
<keyword evidence="2" id="KW-0067">ATP-binding</keyword>
<comment type="subcellular location">
    <subcellularLocation>
        <location evidence="1">Membrane</location>
        <topology evidence="1">Single-pass membrane protein</topology>
    </subcellularLocation>
</comment>
<dbReference type="PROSITE" id="PS00107">
    <property type="entry name" value="PROTEIN_KINASE_ATP"/>
    <property type="match status" value="1"/>
</dbReference>
<feature type="binding site" evidence="2">
    <location>
        <position position="1131"/>
    </location>
    <ligand>
        <name>ATP</name>
        <dbReference type="ChEBI" id="CHEBI:30616"/>
    </ligand>
</feature>
<dbReference type="PANTHER" id="PTHR24416">
    <property type="entry name" value="TYROSINE-PROTEIN KINASE RECEPTOR"/>
    <property type="match status" value="1"/>
</dbReference>
<dbReference type="InterPro" id="IPR050122">
    <property type="entry name" value="RTK"/>
</dbReference>
<evidence type="ECO:0000256" key="4">
    <source>
        <dbReference type="SAM" id="SignalP"/>
    </source>
</evidence>
<evidence type="ECO:0000313" key="7">
    <source>
        <dbReference type="Proteomes" id="UP001642540"/>
    </source>
</evidence>
<protein>
    <recommendedName>
        <fullName evidence="5">Protein kinase domain-containing protein</fullName>
    </recommendedName>
</protein>
<dbReference type="Proteomes" id="UP001642540">
    <property type="component" value="Unassembled WGS sequence"/>
</dbReference>
<keyword evidence="7" id="KW-1185">Reference proteome</keyword>
<dbReference type="SUPFAM" id="SSF56112">
    <property type="entry name" value="Protein kinase-like (PK-like)"/>
    <property type="match status" value="1"/>
</dbReference>
<feature type="chain" id="PRO_5047204989" description="Protein kinase domain-containing protein" evidence="4">
    <location>
        <begin position="24"/>
        <end position="1323"/>
    </location>
</feature>
<comment type="caution">
    <text evidence="6">The sequence shown here is derived from an EMBL/GenBank/DDBJ whole genome shotgun (WGS) entry which is preliminary data.</text>
</comment>
<keyword evidence="4" id="KW-0732">Signal</keyword>
<dbReference type="Gene3D" id="1.10.510.10">
    <property type="entry name" value="Transferase(Phosphotransferase) domain 1"/>
    <property type="match status" value="1"/>
</dbReference>
<evidence type="ECO:0000313" key="6">
    <source>
        <dbReference type="EMBL" id="CAL8118248.1"/>
    </source>
</evidence>
<gene>
    <name evidence="6" type="ORF">ODALV1_LOCUS18050</name>
</gene>
<dbReference type="InterPro" id="IPR001245">
    <property type="entry name" value="Ser-Thr/Tyr_kinase_cat_dom"/>
</dbReference>
<dbReference type="Gene3D" id="3.30.200.20">
    <property type="entry name" value="Phosphorylase Kinase, domain 1"/>
    <property type="match status" value="1"/>
</dbReference>
<keyword evidence="3" id="KW-1133">Transmembrane helix</keyword>
<dbReference type="Pfam" id="PF07714">
    <property type="entry name" value="PK_Tyr_Ser-Thr"/>
    <property type="match status" value="2"/>
</dbReference>
<dbReference type="PROSITE" id="PS50011">
    <property type="entry name" value="PROTEIN_KINASE_DOM"/>
    <property type="match status" value="1"/>
</dbReference>
<dbReference type="EMBL" id="CAXLJM020000057">
    <property type="protein sequence ID" value="CAL8118248.1"/>
    <property type="molecule type" value="Genomic_DNA"/>
</dbReference>
<feature type="transmembrane region" description="Helical" evidence="3">
    <location>
        <begin position="1014"/>
        <end position="1040"/>
    </location>
</feature>